<dbReference type="PROSITE" id="PS00913">
    <property type="entry name" value="ADH_IRON_1"/>
    <property type="match status" value="1"/>
</dbReference>
<evidence type="ECO:0000313" key="4">
    <source>
        <dbReference type="EMBL" id="BEG98832.1"/>
    </source>
</evidence>
<name>A0ABN6Z2N8_9BACE</name>
<dbReference type="RefSeq" id="WP_353334039.1">
    <property type="nucleotide sequence ID" value="NZ_AP028055.1"/>
</dbReference>
<dbReference type="InterPro" id="IPR044731">
    <property type="entry name" value="BDH-like"/>
</dbReference>
<feature type="domain" description="Alcohol dehydrogenase iron-type/glycerol dehydrogenase GldA" evidence="2">
    <location>
        <begin position="9"/>
        <end position="172"/>
    </location>
</feature>
<dbReference type="EMBL" id="AP028055">
    <property type="protein sequence ID" value="BEG98832.1"/>
    <property type="molecule type" value="Genomic_DNA"/>
</dbReference>
<dbReference type="Gene3D" id="3.40.50.1970">
    <property type="match status" value="1"/>
</dbReference>
<keyword evidence="1" id="KW-0560">Oxidoreductase</keyword>
<accession>A0ABN6Z2N8</accession>
<dbReference type="Pfam" id="PF00465">
    <property type="entry name" value="Fe-ADH"/>
    <property type="match status" value="1"/>
</dbReference>
<feature type="domain" description="Fe-containing alcohol dehydrogenase-like C-terminal" evidence="3">
    <location>
        <begin position="187"/>
        <end position="354"/>
    </location>
</feature>
<dbReference type="CDD" id="cd08187">
    <property type="entry name" value="BDH"/>
    <property type="match status" value="1"/>
</dbReference>
<dbReference type="PANTHER" id="PTHR43633">
    <property type="entry name" value="ALCOHOL DEHYDROGENASE YQHD"/>
    <property type="match status" value="1"/>
</dbReference>
<dbReference type="InterPro" id="IPR056798">
    <property type="entry name" value="ADH_Fe_C"/>
</dbReference>
<gene>
    <name evidence="4" type="ORF">BSYN_10970</name>
</gene>
<proteinExistence type="predicted"/>
<dbReference type="Gene3D" id="1.20.1090.10">
    <property type="entry name" value="Dehydroquinate synthase-like - alpha domain"/>
    <property type="match status" value="1"/>
</dbReference>
<protein>
    <submittedName>
        <fullName evidence="4">NADH-dependent alcohol dehydrogenase</fullName>
    </submittedName>
</protein>
<evidence type="ECO:0000256" key="1">
    <source>
        <dbReference type="ARBA" id="ARBA00023002"/>
    </source>
</evidence>
<evidence type="ECO:0000313" key="5">
    <source>
        <dbReference type="Proteomes" id="UP001496674"/>
    </source>
</evidence>
<reference evidence="4 5" key="1">
    <citation type="submission" date="2023-04" db="EMBL/GenBank/DDBJ databases">
        <title>Draft genome sequence of acteroides sedimenti strain YN3PY1.</title>
        <authorList>
            <person name="Yoshida N."/>
        </authorList>
    </citation>
    <scope>NUCLEOTIDE SEQUENCE [LARGE SCALE GENOMIC DNA]</scope>
    <source>
        <strain evidence="4 5">YN3PY1</strain>
    </source>
</reference>
<dbReference type="InterPro" id="IPR001670">
    <property type="entry name" value="ADH_Fe/GldA"/>
</dbReference>
<evidence type="ECO:0000259" key="2">
    <source>
        <dbReference type="Pfam" id="PF00465"/>
    </source>
</evidence>
<dbReference type="Pfam" id="PF25137">
    <property type="entry name" value="ADH_Fe_C"/>
    <property type="match status" value="1"/>
</dbReference>
<dbReference type="SUPFAM" id="SSF56796">
    <property type="entry name" value="Dehydroquinate synthase-like"/>
    <property type="match status" value="1"/>
</dbReference>
<keyword evidence="5" id="KW-1185">Reference proteome</keyword>
<sequence length="381" mass="41650">MNNFVFQNPTKLVFGKGEIAQLATLIPEEKKILVTFGGGSVKRNGVYDQVVQALKNHKFIEFWGIEPNPEVETIRKAVALGTEHQVDFVLAVGGGSVLDGSKLIASALANPDKDPWSIVLGRYSETAIPYASVMTLPATGSEMNAGAVISRRETKEKYAFYTNYPIFSILDPEVTFSLPAFQVACGIADIFVHITEQYMTAPGQSRPMDRWAEGLLLTLLEIAPKIKENQNDYDVMADYMLTATLGLNGMISMGVSQDWCTHMIGHELTALHGVTHGASLAIVYPGTLRTLKEQKKGKILQYGERVFGITSGSEDERIEAAIAKTEEFFRSLGLATRLSEVNIGDETINLIAERFNTAGLAIGEQLNVTGDVAKQILLNCK</sequence>
<evidence type="ECO:0000259" key="3">
    <source>
        <dbReference type="Pfam" id="PF25137"/>
    </source>
</evidence>
<organism evidence="4 5">
    <name type="scientific">Bacteroides sedimenti</name>
    <dbReference type="NCBI Taxonomy" id="2136147"/>
    <lineage>
        <taxon>Bacteria</taxon>
        <taxon>Pseudomonadati</taxon>
        <taxon>Bacteroidota</taxon>
        <taxon>Bacteroidia</taxon>
        <taxon>Bacteroidales</taxon>
        <taxon>Bacteroidaceae</taxon>
        <taxon>Bacteroides</taxon>
    </lineage>
</organism>
<dbReference type="InterPro" id="IPR018211">
    <property type="entry name" value="ADH_Fe_CS"/>
</dbReference>
<dbReference type="Proteomes" id="UP001496674">
    <property type="component" value="Chromosome"/>
</dbReference>
<dbReference type="PANTHER" id="PTHR43633:SF1">
    <property type="entry name" value="ALCOHOL DEHYDROGENASE YQHD"/>
    <property type="match status" value="1"/>
</dbReference>